<dbReference type="EMBL" id="AP017895">
    <property type="protein sequence ID" value="BAV87625.1"/>
    <property type="molecule type" value="Genomic_DNA"/>
</dbReference>
<sequence length="63" mass="6929">MSEKSTGAELTLENGPETLLSDEERAEYEAFEEKLAAALALDPLERINAYGKLVEKLTAELES</sequence>
<name>A0A2Z5QYS7_9MICC</name>
<dbReference type="KEGG" id="raj:RA11412_1326"/>
<evidence type="ECO:0000313" key="2">
    <source>
        <dbReference type="EMBL" id="BAV87625.1"/>
    </source>
</evidence>
<dbReference type="Proteomes" id="UP000250241">
    <property type="component" value="Chromosome"/>
</dbReference>
<organism evidence="2 3">
    <name type="scientific">Rothia aeria</name>
    <dbReference type="NCBI Taxonomy" id="172042"/>
    <lineage>
        <taxon>Bacteria</taxon>
        <taxon>Bacillati</taxon>
        <taxon>Actinomycetota</taxon>
        <taxon>Actinomycetes</taxon>
        <taxon>Micrococcales</taxon>
        <taxon>Micrococcaceae</taxon>
        <taxon>Rothia</taxon>
    </lineage>
</organism>
<keyword evidence="3" id="KW-1185">Reference proteome</keyword>
<evidence type="ECO:0000313" key="3">
    <source>
        <dbReference type="Proteomes" id="UP000250241"/>
    </source>
</evidence>
<feature type="region of interest" description="Disordered" evidence="1">
    <location>
        <begin position="1"/>
        <end position="21"/>
    </location>
</feature>
<proteinExistence type="predicted"/>
<dbReference type="RefSeq" id="WP_236588908.1">
    <property type="nucleotide sequence ID" value="NZ_CP068102.1"/>
</dbReference>
<gene>
    <name evidence="2" type="ORF">RA11412_1326</name>
</gene>
<evidence type="ECO:0000256" key="1">
    <source>
        <dbReference type="SAM" id="MobiDB-lite"/>
    </source>
</evidence>
<reference evidence="2 3" key="1">
    <citation type="submission" date="2016-10" db="EMBL/GenBank/DDBJ databases">
        <title>Genome sequence of Rothia aeria strain JCM11412.</title>
        <authorList>
            <person name="Nambu T."/>
        </authorList>
    </citation>
    <scope>NUCLEOTIDE SEQUENCE [LARGE SCALE GENOMIC DNA]</scope>
    <source>
        <strain evidence="2 3">JCM 11412</strain>
    </source>
</reference>
<accession>A0A2Z5QYS7</accession>
<protein>
    <submittedName>
        <fullName evidence="2">Uncharacterized protein</fullName>
    </submittedName>
</protein>
<dbReference type="AlphaFoldDB" id="A0A2Z5QYS7"/>
<dbReference type="GeneID" id="93861177"/>